<keyword evidence="1" id="KW-0732">Signal</keyword>
<gene>
    <name evidence="2" type="ORF">N1F79_23120</name>
</gene>
<feature type="chain" id="PRO_5046237619" description="Dual-action HEIGH metallo-peptidase" evidence="1">
    <location>
        <begin position="24"/>
        <end position="274"/>
    </location>
</feature>
<organism evidence="2 3">
    <name type="scientific">Flavivirga spongiicola</name>
    <dbReference type="NCBI Taxonomy" id="421621"/>
    <lineage>
        <taxon>Bacteria</taxon>
        <taxon>Pseudomonadati</taxon>
        <taxon>Bacteroidota</taxon>
        <taxon>Flavobacteriia</taxon>
        <taxon>Flavobacteriales</taxon>
        <taxon>Flavobacteriaceae</taxon>
        <taxon>Flavivirga</taxon>
    </lineage>
</organism>
<protein>
    <recommendedName>
        <fullName evidence="4">Dual-action HEIGH metallo-peptidase</fullName>
    </recommendedName>
</protein>
<dbReference type="Gene3D" id="3.40.390.10">
    <property type="entry name" value="Collagenase (Catalytic Domain)"/>
    <property type="match status" value="1"/>
</dbReference>
<evidence type="ECO:0008006" key="4">
    <source>
        <dbReference type="Google" id="ProtNLM"/>
    </source>
</evidence>
<dbReference type="SUPFAM" id="SSF55486">
    <property type="entry name" value="Metalloproteases ('zincins'), catalytic domain"/>
    <property type="match status" value="1"/>
</dbReference>
<dbReference type="RefSeq" id="WP_303308308.1">
    <property type="nucleotide sequence ID" value="NZ_JAODOP010000004.1"/>
</dbReference>
<name>A0ABU7XZT6_9FLAO</name>
<evidence type="ECO:0000313" key="3">
    <source>
        <dbReference type="Proteomes" id="UP001337305"/>
    </source>
</evidence>
<reference evidence="2 3" key="1">
    <citation type="submission" date="2022-09" db="EMBL/GenBank/DDBJ databases">
        <title>Genome sequencing of Flavivirga sp. MEBiC05379.</title>
        <authorList>
            <person name="Oh H.-M."/>
            <person name="Kwon K.K."/>
            <person name="Park M.J."/>
            <person name="Yang S.-H."/>
        </authorList>
    </citation>
    <scope>NUCLEOTIDE SEQUENCE [LARGE SCALE GENOMIC DNA]</scope>
    <source>
        <strain evidence="2 3">MEBiC05379</strain>
    </source>
</reference>
<sequence length="274" mass="30655">MLTHKFKLSIFLATILLCVSCQNDGLDQEGLNQEKQSLSKEATATLNYLIEKGFFEVDLLPDFKDEGFMHGDIVIPFALKGNIDKNSPKKGNVQEKNQWYYNGNGVYYNNSRNIRYYIESSFPTNLEYALSWAAYHWSISSANINFSRTYNRSSADILIGTWYNSNEVAWARAALPDGGGNVGSWMRVNTAKNHAGGESTMALLIHEFGHNLGYLHSDQYGGGQIPGTNGPSYHQNNNCGSVMKSAVYTCNWRFSTPSGWSSDDRTSITWAYGN</sequence>
<comment type="caution">
    <text evidence="2">The sequence shown here is derived from an EMBL/GenBank/DDBJ whole genome shotgun (WGS) entry which is preliminary data.</text>
</comment>
<dbReference type="EMBL" id="JAODOP010000004">
    <property type="protein sequence ID" value="MEF3836034.1"/>
    <property type="molecule type" value="Genomic_DNA"/>
</dbReference>
<evidence type="ECO:0000313" key="2">
    <source>
        <dbReference type="EMBL" id="MEF3836034.1"/>
    </source>
</evidence>
<proteinExistence type="predicted"/>
<dbReference type="Proteomes" id="UP001337305">
    <property type="component" value="Unassembled WGS sequence"/>
</dbReference>
<evidence type="ECO:0000256" key="1">
    <source>
        <dbReference type="SAM" id="SignalP"/>
    </source>
</evidence>
<dbReference type="InterPro" id="IPR024079">
    <property type="entry name" value="MetalloPept_cat_dom_sf"/>
</dbReference>
<keyword evidence="3" id="KW-1185">Reference proteome</keyword>
<feature type="signal peptide" evidence="1">
    <location>
        <begin position="1"/>
        <end position="23"/>
    </location>
</feature>
<accession>A0ABU7XZT6</accession>